<protein>
    <recommendedName>
        <fullName evidence="13">UDP-N-acetylglucosamine 1-carboxyvinyltransferase</fullName>
        <ecNumber evidence="13">2.5.1.7</ecNumber>
    </recommendedName>
    <alternativeName>
        <fullName evidence="13">Enoylpyruvate transferase</fullName>
    </alternativeName>
    <alternativeName>
        <fullName evidence="13">UDP-N-acetylglucosamine enolpyruvyl transferase</fullName>
        <shortName evidence="13">EPT</shortName>
    </alternativeName>
</protein>
<evidence type="ECO:0000313" key="15">
    <source>
        <dbReference type="EMBL" id="OXM88206.1"/>
    </source>
</evidence>
<dbReference type="Proteomes" id="UP000215509">
    <property type="component" value="Unassembled WGS sequence"/>
</dbReference>
<feature type="binding site" evidence="13">
    <location>
        <begin position="122"/>
        <end position="126"/>
    </location>
    <ligand>
        <name>UDP-N-acetyl-alpha-D-glucosamine</name>
        <dbReference type="ChEBI" id="CHEBI:57705"/>
    </ligand>
</feature>
<evidence type="ECO:0000256" key="6">
    <source>
        <dbReference type="ARBA" id="ARBA00022960"/>
    </source>
</evidence>
<keyword evidence="16" id="KW-1185">Reference proteome</keyword>
<evidence type="ECO:0000256" key="4">
    <source>
        <dbReference type="ARBA" id="ARBA00022618"/>
    </source>
</evidence>
<evidence type="ECO:0000256" key="1">
    <source>
        <dbReference type="ARBA" id="ARBA00004496"/>
    </source>
</evidence>
<dbReference type="RefSeq" id="WP_094013453.1">
    <property type="nucleotide sequence ID" value="NZ_NMQW01000002.1"/>
</dbReference>
<comment type="pathway">
    <text evidence="2 13">Cell wall biogenesis; peptidoglycan biosynthesis.</text>
</comment>
<keyword evidence="3 13" id="KW-0963">Cytoplasm</keyword>
<dbReference type="InterPro" id="IPR050068">
    <property type="entry name" value="MurA_subfamily"/>
</dbReference>
<evidence type="ECO:0000256" key="13">
    <source>
        <dbReference type="HAMAP-Rule" id="MF_00111"/>
    </source>
</evidence>
<evidence type="ECO:0000256" key="7">
    <source>
        <dbReference type="ARBA" id="ARBA00022984"/>
    </source>
</evidence>
<dbReference type="InterPro" id="IPR005750">
    <property type="entry name" value="UDP_GlcNAc_COvinyl_MurA"/>
</dbReference>
<evidence type="ECO:0000259" key="14">
    <source>
        <dbReference type="Pfam" id="PF00275"/>
    </source>
</evidence>
<keyword evidence="4 13" id="KW-0132">Cell division</keyword>
<dbReference type="GO" id="GO:0071555">
    <property type="term" value="P:cell wall organization"/>
    <property type="evidence" value="ECO:0007669"/>
    <property type="project" value="UniProtKB-KW"/>
</dbReference>
<keyword evidence="10" id="KW-0670">Pyruvate</keyword>
<dbReference type="EMBL" id="NMQW01000002">
    <property type="protein sequence ID" value="OXM88206.1"/>
    <property type="molecule type" value="Genomic_DNA"/>
</dbReference>
<dbReference type="OrthoDB" id="9803760at2"/>
<dbReference type="NCBIfam" id="TIGR01072">
    <property type="entry name" value="murA"/>
    <property type="match status" value="1"/>
</dbReference>
<dbReference type="Gene3D" id="3.65.10.10">
    <property type="entry name" value="Enolpyruvate transferase domain"/>
    <property type="match status" value="2"/>
</dbReference>
<dbReference type="NCBIfam" id="NF006873">
    <property type="entry name" value="PRK09369.1"/>
    <property type="match status" value="1"/>
</dbReference>
<evidence type="ECO:0000256" key="9">
    <source>
        <dbReference type="ARBA" id="ARBA00023316"/>
    </source>
</evidence>
<keyword evidence="9 13" id="KW-0961">Cell wall biogenesis/degradation</keyword>
<keyword evidence="5 13" id="KW-0808">Transferase</keyword>
<dbReference type="UniPathway" id="UPA00219"/>
<dbReference type="EC" id="2.5.1.7" evidence="13"/>
<dbReference type="InterPro" id="IPR013792">
    <property type="entry name" value="RNA3'P_cycl/enolpyr_Trfase_a/b"/>
</dbReference>
<name>A0A229UXK1_9BACL</name>
<dbReference type="CDD" id="cd01555">
    <property type="entry name" value="UdpNAET"/>
    <property type="match status" value="1"/>
</dbReference>
<proteinExistence type="inferred from homology"/>
<dbReference type="Pfam" id="PF00275">
    <property type="entry name" value="EPSP_synthase"/>
    <property type="match status" value="1"/>
</dbReference>
<dbReference type="GO" id="GO:0008360">
    <property type="term" value="P:regulation of cell shape"/>
    <property type="evidence" value="ECO:0007669"/>
    <property type="project" value="UniProtKB-KW"/>
</dbReference>
<dbReference type="PANTHER" id="PTHR43783">
    <property type="entry name" value="UDP-N-ACETYLGLUCOSAMINE 1-CARBOXYVINYLTRANSFERASE"/>
    <property type="match status" value="1"/>
</dbReference>
<keyword evidence="7 13" id="KW-0573">Peptidoglycan synthesis</keyword>
<feature type="binding site" evidence="13">
    <location>
        <begin position="22"/>
        <end position="23"/>
    </location>
    <ligand>
        <name>phosphoenolpyruvate</name>
        <dbReference type="ChEBI" id="CHEBI:58702"/>
    </ligand>
</feature>
<dbReference type="InterPro" id="IPR036968">
    <property type="entry name" value="Enolpyruvate_Tfrase_sf"/>
</dbReference>
<feature type="binding site" evidence="13">
    <location>
        <position position="93"/>
    </location>
    <ligand>
        <name>UDP-N-acetyl-alpha-D-glucosamine</name>
        <dbReference type="ChEBI" id="CHEBI:57705"/>
    </ligand>
</feature>
<feature type="binding site" evidence="13">
    <location>
        <position position="305"/>
    </location>
    <ligand>
        <name>UDP-N-acetyl-alpha-D-glucosamine</name>
        <dbReference type="ChEBI" id="CHEBI:57705"/>
    </ligand>
</feature>
<comment type="subcellular location">
    <subcellularLocation>
        <location evidence="1 13">Cytoplasm</location>
    </subcellularLocation>
</comment>
<evidence type="ECO:0000256" key="8">
    <source>
        <dbReference type="ARBA" id="ARBA00023306"/>
    </source>
</evidence>
<keyword evidence="6 13" id="KW-0133">Cell shape</keyword>
<feature type="binding site" evidence="13">
    <location>
        <position position="327"/>
    </location>
    <ligand>
        <name>UDP-N-acetyl-alpha-D-glucosamine</name>
        <dbReference type="ChEBI" id="CHEBI:57705"/>
    </ligand>
</feature>
<dbReference type="HAMAP" id="MF_00111">
    <property type="entry name" value="MurA"/>
    <property type="match status" value="1"/>
</dbReference>
<gene>
    <name evidence="13 15" type="primary">murA</name>
    <name evidence="15" type="ORF">CF651_03710</name>
</gene>
<dbReference type="PANTHER" id="PTHR43783:SF2">
    <property type="entry name" value="UDP-N-ACETYLGLUCOSAMINE 1-CARBOXYVINYLTRANSFERASE 2"/>
    <property type="match status" value="1"/>
</dbReference>
<feature type="active site" description="Proton donor" evidence="13">
    <location>
        <position position="117"/>
    </location>
</feature>
<comment type="catalytic activity">
    <reaction evidence="12 13">
        <text>phosphoenolpyruvate + UDP-N-acetyl-alpha-D-glucosamine = UDP-N-acetyl-3-O-(1-carboxyvinyl)-alpha-D-glucosamine + phosphate</text>
        <dbReference type="Rhea" id="RHEA:18681"/>
        <dbReference type="ChEBI" id="CHEBI:43474"/>
        <dbReference type="ChEBI" id="CHEBI:57705"/>
        <dbReference type="ChEBI" id="CHEBI:58702"/>
        <dbReference type="ChEBI" id="CHEBI:68483"/>
        <dbReference type="EC" id="2.5.1.7"/>
    </reaction>
</comment>
<evidence type="ECO:0000256" key="11">
    <source>
        <dbReference type="ARBA" id="ARBA00038367"/>
    </source>
</evidence>
<dbReference type="SUPFAM" id="SSF55205">
    <property type="entry name" value="EPT/RTPC-like"/>
    <property type="match status" value="1"/>
</dbReference>
<evidence type="ECO:0000313" key="16">
    <source>
        <dbReference type="Proteomes" id="UP000215509"/>
    </source>
</evidence>
<comment type="caution">
    <text evidence="13">Lacks conserved residue(s) required for the propagation of feature annotation.</text>
</comment>
<feature type="domain" description="Enolpyruvate transferase" evidence="14">
    <location>
        <begin position="7"/>
        <end position="404"/>
    </location>
</feature>
<evidence type="ECO:0000256" key="3">
    <source>
        <dbReference type="ARBA" id="ARBA00022490"/>
    </source>
</evidence>
<dbReference type="AlphaFoldDB" id="A0A229UXK1"/>
<dbReference type="GO" id="GO:0005737">
    <property type="term" value="C:cytoplasm"/>
    <property type="evidence" value="ECO:0007669"/>
    <property type="project" value="UniProtKB-SubCell"/>
</dbReference>
<comment type="caution">
    <text evidence="15">The sequence shown here is derived from an EMBL/GenBank/DDBJ whole genome shotgun (WGS) entry which is preliminary data.</text>
</comment>
<sequence>MDYIQVQAAGPLHGSVPIQGSKNSSLALLAASCLADAEVTLEGIPNIYDFRVIQQIGKDIGLVIERRPNGQMRMDPRFIHSATIDPGKASAYRASYYFIGALLAKFGKVTVGFPGGDDFVSRPIDQHIKAFRALGADVTFYNDHYVVEASQLRGADIYFDMITSGATINAMLAAARANGRTRLFNAAMDPEVVDTANFLNQLGARIVGAGTDKIRIEGVPYLSGGTYSVIPDRLIAGAFLMAAGIRGGSVTVNQIIPEHLGSCLAKLQEIGIELDVQDQSITAYSTGRLRATRVRTGMYPGFATDLQQPLTALLTQAGGKSIITERVYPKRFAHVHQLKRLGADVEIRKESAYIKGGVPLQGNWVHATDVRAGTCLILAGMAADGITRITGIEHIERGYEDAIDMFHSLGARVSRQSMTDDQRQELNEIRSQ</sequence>
<accession>A0A229UXK1</accession>
<comment type="function">
    <text evidence="13">Cell wall formation. Adds enolpyruvyl to UDP-N-acetylglucosamine.</text>
</comment>
<comment type="similarity">
    <text evidence="11 13">Belongs to the EPSP synthase family. MurA subfamily.</text>
</comment>
<reference evidence="15 16" key="1">
    <citation type="submission" date="2017-07" db="EMBL/GenBank/DDBJ databases">
        <title>Genome sequencing and assembly of Paenibacillus rigui.</title>
        <authorList>
            <person name="Mayilraj S."/>
        </authorList>
    </citation>
    <scope>NUCLEOTIDE SEQUENCE [LARGE SCALE GENOMIC DNA]</scope>
    <source>
        <strain evidence="15 16">JCM 16352</strain>
    </source>
</reference>
<evidence type="ECO:0000256" key="5">
    <source>
        <dbReference type="ARBA" id="ARBA00022679"/>
    </source>
</evidence>
<dbReference type="GO" id="GO:0009252">
    <property type="term" value="P:peptidoglycan biosynthetic process"/>
    <property type="evidence" value="ECO:0007669"/>
    <property type="project" value="UniProtKB-UniRule"/>
</dbReference>
<evidence type="ECO:0000256" key="10">
    <source>
        <dbReference type="ARBA" id="ARBA00023317"/>
    </source>
</evidence>
<dbReference type="GO" id="GO:0008760">
    <property type="term" value="F:UDP-N-acetylglucosamine 1-carboxyvinyltransferase activity"/>
    <property type="evidence" value="ECO:0007669"/>
    <property type="project" value="UniProtKB-UniRule"/>
</dbReference>
<organism evidence="15 16">
    <name type="scientific">Paenibacillus rigui</name>
    <dbReference type="NCBI Taxonomy" id="554312"/>
    <lineage>
        <taxon>Bacteria</taxon>
        <taxon>Bacillati</taxon>
        <taxon>Bacillota</taxon>
        <taxon>Bacilli</taxon>
        <taxon>Bacillales</taxon>
        <taxon>Paenibacillaceae</taxon>
        <taxon>Paenibacillus</taxon>
    </lineage>
</organism>
<dbReference type="GO" id="GO:0051301">
    <property type="term" value="P:cell division"/>
    <property type="evidence" value="ECO:0007669"/>
    <property type="project" value="UniProtKB-KW"/>
</dbReference>
<evidence type="ECO:0000256" key="2">
    <source>
        <dbReference type="ARBA" id="ARBA00004752"/>
    </source>
</evidence>
<dbReference type="GO" id="GO:0019277">
    <property type="term" value="P:UDP-N-acetylgalactosamine biosynthetic process"/>
    <property type="evidence" value="ECO:0007669"/>
    <property type="project" value="InterPro"/>
</dbReference>
<evidence type="ECO:0000256" key="12">
    <source>
        <dbReference type="ARBA" id="ARBA00047527"/>
    </source>
</evidence>
<keyword evidence="8 13" id="KW-0131">Cell cycle</keyword>
<dbReference type="InterPro" id="IPR001986">
    <property type="entry name" value="Enolpyruvate_Tfrase_dom"/>
</dbReference>